<gene>
    <name evidence="2" type="ordered locus">LMM7_0496</name>
</gene>
<evidence type="ECO:0000313" key="2">
    <source>
        <dbReference type="EMBL" id="AEH91502.1"/>
    </source>
</evidence>
<reference evidence="2 3" key="1">
    <citation type="journal article" date="2011" name="J. Bacteriol.">
        <title>Genome sequence of the nonpathogenic Listeria monocytogenes serovar 4a strain M7.</title>
        <authorList>
            <person name="Chen J."/>
            <person name="Xia Y."/>
            <person name="Cheng C."/>
            <person name="Fang C."/>
            <person name="Shan Y."/>
            <person name="Jin G."/>
            <person name="Fang W."/>
        </authorList>
    </citation>
    <scope>NUCLEOTIDE SEQUENCE [LARGE SCALE GENOMIC DNA]</scope>
    <source>
        <strain evidence="2 3">M7</strain>
    </source>
</reference>
<dbReference type="AlphaFoldDB" id="A0A0E0UST6"/>
<accession>A0A0E0UST6</accession>
<dbReference type="RefSeq" id="WP_012581913.1">
    <property type="nucleotide sequence ID" value="NC_017537.1"/>
</dbReference>
<name>A0A0E0UST6_LISMM</name>
<evidence type="ECO:0000313" key="3">
    <source>
        <dbReference type="Proteomes" id="UP000000486"/>
    </source>
</evidence>
<keyword evidence="1" id="KW-0732">Signal</keyword>
<dbReference type="EMBL" id="CP002816">
    <property type="protein sequence ID" value="AEH91502.1"/>
    <property type="molecule type" value="Genomic_DNA"/>
</dbReference>
<protein>
    <submittedName>
        <fullName evidence="2">Uncharacterized protein</fullName>
    </submittedName>
</protein>
<feature type="chain" id="PRO_5002374464" evidence="1">
    <location>
        <begin position="27"/>
        <end position="161"/>
    </location>
</feature>
<sequence>MNKLVLSTLSVAAMGMVFFSGGTAYAADKEGNTVVEYSVEGDYTLVVPEKVNLSNDNATEMSVKTINRNLEPGKEVEVTLSSGLSADGEIELQRVGATSDVITSSFKSNNSVVTMANPVIGSFSGYAMDETEVSKIQIGSPQGDKKAGAYQTTLTFTAAFK</sequence>
<dbReference type="PATRIC" id="fig|1030009.3.peg.486"/>
<feature type="signal peptide" evidence="1">
    <location>
        <begin position="1"/>
        <end position="26"/>
    </location>
</feature>
<organism evidence="2 3">
    <name type="scientific">Listeria monocytogenes serotype 4a (strain M7)</name>
    <dbReference type="NCBI Taxonomy" id="1030009"/>
    <lineage>
        <taxon>Bacteria</taxon>
        <taxon>Bacillati</taxon>
        <taxon>Bacillota</taxon>
        <taxon>Bacilli</taxon>
        <taxon>Bacillales</taxon>
        <taxon>Listeriaceae</taxon>
        <taxon>Listeria</taxon>
    </lineage>
</organism>
<dbReference type="HOGENOM" id="CLU_1666708_0_0_9"/>
<proteinExistence type="predicted"/>
<dbReference type="KEGG" id="lmq:LMM7_0496"/>
<dbReference type="Proteomes" id="UP000000486">
    <property type="component" value="Chromosome"/>
</dbReference>
<evidence type="ECO:0000256" key="1">
    <source>
        <dbReference type="SAM" id="SignalP"/>
    </source>
</evidence>